<proteinExistence type="predicted"/>
<protein>
    <submittedName>
        <fullName evidence="1">Uncharacterized protein</fullName>
    </submittedName>
</protein>
<accession>A0A0E9SQF2</accession>
<reference evidence="1" key="1">
    <citation type="submission" date="2014-11" db="EMBL/GenBank/DDBJ databases">
        <authorList>
            <person name="Amaro Gonzalez C."/>
        </authorList>
    </citation>
    <scope>NUCLEOTIDE SEQUENCE</scope>
</reference>
<evidence type="ECO:0000313" key="1">
    <source>
        <dbReference type="EMBL" id="JAH43536.1"/>
    </source>
</evidence>
<name>A0A0E9SQF2_ANGAN</name>
<sequence>MPSVYCRVALCITKYGTNVVL</sequence>
<dbReference type="EMBL" id="GBXM01065041">
    <property type="protein sequence ID" value="JAH43536.1"/>
    <property type="molecule type" value="Transcribed_RNA"/>
</dbReference>
<reference evidence="1" key="2">
    <citation type="journal article" date="2015" name="Fish Shellfish Immunol.">
        <title>Early steps in the European eel (Anguilla anguilla)-Vibrio vulnificus interaction in the gills: Role of the RtxA13 toxin.</title>
        <authorList>
            <person name="Callol A."/>
            <person name="Pajuelo D."/>
            <person name="Ebbesson L."/>
            <person name="Teles M."/>
            <person name="MacKenzie S."/>
            <person name="Amaro C."/>
        </authorList>
    </citation>
    <scope>NUCLEOTIDE SEQUENCE</scope>
</reference>
<organism evidence="1">
    <name type="scientific">Anguilla anguilla</name>
    <name type="common">European freshwater eel</name>
    <name type="synonym">Muraena anguilla</name>
    <dbReference type="NCBI Taxonomy" id="7936"/>
    <lineage>
        <taxon>Eukaryota</taxon>
        <taxon>Metazoa</taxon>
        <taxon>Chordata</taxon>
        <taxon>Craniata</taxon>
        <taxon>Vertebrata</taxon>
        <taxon>Euteleostomi</taxon>
        <taxon>Actinopterygii</taxon>
        <taxon>Neopterygii</taxon>
        <taxon>Teleostei</taxon>
        <taxon>Anguilliformes</taxon>
        <taxon>Anguillidae</taxon>
        <taxon>Anguilla</taxon>
    </lineage>
</organism>
<dbReference type="AlphaFoldDB" id="A0A0E9SQF2"/>